<evidence type="ECO:0000256" key="4">
    <source>
        <dbReference type="ARBA" id="ARBA00023175"/>
    </source>
</evidence>
<dbReference type="PRINTS" id="PR00193">
    <property type="entry name" value="MYOSINHEAVY"/>
</dbReference>
<dbReference type="OMA" id="IDVMIYM"/>
<dbReference type="Gene3D" id="3.40.850.10">
    <property type="entry name" value="Kinesin motor domain"/>
    <property type="match status" value="1"/>
</dbReference>
<dbReference type="Gene3D" id="1.20.58.530">
    <property type="match status" value="1"/>
</dbReference>
<feature type="binding site" evidence="6">
    <location>
        <begin position="89"/>
        <end position="96"/>
    </location>
    <ligand>
        <name>ATP</name>
        <dbReference type="ChEBI" id="CHEBI:30616"/>
    </ligand>
</feature>
<evidence type="ECO:0000313" key="9">
    <source>
        <dbReference type="Proteomes" id="UP000070544"/>
    </source>
</evidence>
<dbReference type="Pfam" id="PF00063">
    <property type="entry name" value="Myosin_head"/>
    <property type="match status" value="1"/>
</dbReference>
<dbReference type="GO" id="GO:0000146">
    <property type="term" value="F:microfilament motor activity"/>
    <property type="evidence" value="ECO:0007669"/>
    <property type="project" value="TreeGrafter"/>
</dbReference>
<keyword evidence="3 6" id="KW-0518">Myosin</keyword>
<evidence type="ECO:0000256" key="2">
    <source>
        <dbReference type="ARBA" id="ARBA00022840"/>
    </source>
</evidence>
<accession>A0A139A1Q3</accession>
<dbReference type="GO" id="GO:0016020">
    <property type="term" value="C:membrane"/>
    <property type="evidence" value="ECO:0007669"/>
    <property type="project" value="TreeGrafter"/>
</dbReference>
<dbReference type="SMART" id="SM00242">
    <property type="entry name" value="MYSc"/>
    <property type="match status" value="1"/>
</dbReference>
<dbReference type="GO" id="GO:0005524">
    <property type="term" value="F:ATP binding"/>
    <property type="evidence" value="ECO:0007669"/>
    <property type="project" value="UniProtKB-UniRule"/>
</dbReference>
<dbReference type="Proteomes" id="UP000070544">
    <property type="component" value="Unassembled WGS sequence"/>
</dbReference>
<dbReference type="InterPro" id="IPR027417">
    <property type="entry name" value="P-loop_NTPase"/>
</dbReference>
<dbReference type="GO" id="GO:0005737">
    <property type="term" value="C:cytoplasm"/>
    <property type="evidence" value="ECO:0007669"/>
    <property type="project" value="TreeGrafter"/>
</dbReference>
<dbReference type="OrthoDB" id="6108017at2759"/>
<reference evidence="8 9" key="1">
    <citation type="journal article" date="2015" name="Genome Biol. Evol.">
        <title>Phylogenomic analyses indicate that early fungi evolved digesting cell walls of algal ancestors of land plants.</title>
        <authorList>
            <person name="Chang Y."/>
            <person name="Wang S."/>
            <person name="Sekimoto S."/>
            <person name="Aerts A.L."/>
            <person name="Choi C."/>
            <person name="Clum A."/>
            <person name="LaButti K.M."/>
            <person name="Lindquist E.A."/>
            <person name="Yee Ngan C."/>
            <person name="Ohm R.A."/>
            <person name="Salamov A.A."/>
            <person name="Grigoriev I.V."/>
            <person name="Spatafora J.W."/>
            <person name="Berbee M.L."/>
        </authorList>
    </citation>
    <scope>NUCLEOTIDE SEQUENCE [LARGE SCALE GENOMIC DNA]</scope>
    <source>
        <strain evidence="8 9">JEL478</strain>
    </source>
</reference>
<evidence type="ECO:0000256" key="3">
    <source>
        <dbReference type="ARBA" id="ARBA00023123"/>
    </source>
</evidence>
<evidence type="ECO:0000256" key="1">
    <source>
        <dbReference type="ARBA" id="ARBA00022741"/>
    </source>
</evidence>
<dbReference type="PANTHER" id="PTHR13140">
    <property type="entry name" value="MYOSIN"/>
    <property type="match status" value="1"/>
</dbReference>
<sequence length="611" mass="68450">MVTLSDLNESSLFHNLSLRYKRGDIYTYTGNILVALNPYRALPIYDMECVRRYKGQSLGELPPHIFALANEAYDNLLKTRRNQCCVISGESGSGKTESTKLILQYLAAMSTKQSLVQEQILDASPILEAFGNAKTVRNDNSSRFGKFIQVQFSGDGSICGARTLEYLLEKSRITSTSNGERSYHVFYSFLAGASADEKELYKLGPPSSYHYLSRSTCVSIPGVDECADYRQIKDAMHTLKFGDQEKYIFRVLASILHLGNVQVQNAPEKDEQAEIVNSEVVDCIAPWIGVDKEKLKTLLTSRSQVTRGELFVTPLTTAQAIDTRDALAKTLYSRMFSWIVSYINDTTTSKDSSLSVGVLDIFGFEDFETNSFEQLCINLANEKLQSFFNLQIFKLEQEEYQRESIPWQSIDFVDNQPCIDLLCKKPIGLLSLLDEESNFPKGTDNYVWVNIWYKVTILLRLWCCKTSNFTSVAQRHFAGTVSYVIDGFLDKNRDTLRQDLLDLLASSDVSFVADLFRGATSDAEGAPSSGTVSRKMPSSSGTVRVKKTPTLGAQFNQSLGELVTTLSGCNPYFIRCVKPNKAKSAALIESQMVLDQLRCFTNRTFCLTCFA</sequence>
<keyword evidence="2 6" id="KW-0067">ATP-binding</keyword>
<dbReference type="GO" id="GO:0016459">
    <property type="term" value="C:myosin complex"/>
    <property type="evidence" value="ECO:0007669"/>
    <property type="project" value="UniProtKB-KW"/>
</dbReference>
<dbReference type="STRING" id="1344416.A0A139A1Q3"/>
<evidence type="ECO:0000313" key="8">
    <source>
        <dbReference type="EMBL" id="KXS10692.1"/>
    </source>
</evidence>
<dbReference type="Gene3D" id="1.10.10.820">
    <property type="match status" value="1"/>
</dbReference>
<keyword evidence="9" id="KW-1185">Reference proteome</keyword>
<comment type="similarity">
    <text evidence="6">Belongs to the TRAFAC class myosin-kinesin ATPase superfamily. Myosin family.</text>
</comment>
<dbReference type="AlphaFoldDB" id="A0A139A1Q3"/>
<dbReference type="PROSITE" id="PS51456">
    <property type="entry name" value="MYOSIN_MOTOR"/>
    <property type="match status" value="1"/>
</dbReference>
<name>A0A139A1Q3_GONPJ</name>
<feature type="domain" description="Myosin motor" evidence="7">
    <location>
        <begin position="1"/>
        <end position="611"/>
    </location>
</feature>
<keyword evidence="5 6" id="KW-0009">Actin-binding</keyword>
<evidence type="ECO:0000256" key="6">
    <source>
        <dbReference type="PROSITE-ProRule" id="PRU00782"/>
    </source>
</evidence>
<feature type="region of interest" description="Actin-binding" evidence="6">
    <location>
        <begin position="559"/>
        <end position="581"/>
    </location>
</feature>
<dbReference type="Gene3D" id="1.20.120.720">
    <property type="entry name" value="Myosin VI head, motor domain, U50 subdomain"/>
    <property type="match status" value="1"/>
</dbReference>
<dbReference type="FunFam" id="1.10.10.820:FF:000001">
    <property type="entry name" value="Myosin heavy chain"/>
    <property type="match status" value="1"/>
</dbReference>
<keyword evidence="1 6" id="KW-0547">Nucleotide-binding</keyword>
<dbReference type="InterPro" id="IPR001609">
    <property type="entry name" value="Myosin_head_motor_dom-like"/>
</dbReference>
<proteinExistence type="inferred from homology"/>
<gene>
    <name evidence="8" type="ORF">M427DRAFT_115647</name>
</gene>
<protein>
    <submittedName>
        <fullName evidence="8">Myosin</fullName>
    </submittedName>
</protein>
<organism evidence="8 9">
    <name type="scientific">Gonapodya prolifera (strain JEL478)</name>
    <name type="common">Monoblepharis prolifera</name>
    <dbReference type="NCBI Taxonomy" id="1344416"/>
    <lineage>
        <taxon>Eukaryota</taxon>
        <taxon>Fungi</taxon>
        <taxon>Fungi incertae sedis</taxon>
        <taxon>Chytridiomycota</taxon>
        <taxon>Chytridiomycota incertae sedis</taxon>
        <taxon>Monoblepharidomycetes</taxon>
        <taxon>Monoblepharidales</taxon>
        <taxon>Gonapodyaceae</taxon>
        <taxon>Gonapodya</taxon>
    </lineage>
</organism>
<dbReference type="PANTHER" id="PTHR13140:SF706">
    <property type="entry name" value="DILUTE CLASS UNCONVENTIONAL MYOSIN, ISOFORM C"/>
    <property type="match status" value="1"/>
</dbReference>
<evidence type="ECO:0000259" key="7">
    <source>
        <dbReference type="PROSITE" id="PS51456"/>
    </source>
</evidence>
<evidence type="ECO:0000256" key="5">
    <source>
        <dbReference type="ARBA" id="ARBA00023203"/>
    </source>
</evidence>
<dbReference type="EMBL" id="KQ965816">
    <property type="protein sequence ID" value="KXS10692.1"/>
    <property type="molecule type" value="Genomic_DNA"/>
</dbReference>
<dbReference type="SUPFAM" id="SSF52540">
    <property type="entry name" value="P-loop containing nucleoside triphosphate hydrolases"/>
    <property type="match status" value="1"/>
</dbReference>
<dbReference type="InterPro" id="IPR036961">
    <property type="entry name" value="Kinesin_motor_dom_sf"/>
</dbReference>
<dbReference type="GO" id="GO:0007015">
    <property type="term" value="P:actin filament organization"/>
    <property type="evidence" value="ECO:0007669"/>
    <property type="project" value="TreeGrafter"/>
</dbReference>
<dbReference type="SMR" id="A0A139A1Q3"/>
<keyword evidence="4 6" id="KW-0505">Motor protein</keyword>
<dbReference type="GO" id="GO:0051015">
    <property type="term" value="F:actin filament binding"/>
    <property type="evidence" value="ECO:0007669"/>
    <property type="project" value="TreeGrafter"/>
</dbReference>